<evidence type="ECO:0000256" key="2">
    <source>
        <dbReference type="ARBA" id="ARBA00020953"/>
    </source>
</evidence>
<dbReference type="Proteomes" id="UP000289455">
    <property type="component" value="Unassembled WGS sequence"/>
</dbReference>
<dbReference type="Pfam" id="PF14714">
    <property type="entry name" value="KH_dom-like"/>
    <property type="match status" value="1"/>
</dbReference>
<feature type="binding site" evidence="8">
    <location>
        <begin position="229"/>
        <end position="233"/>
    </location>
    <ligand>
        <name>GTP</name>
        <dbReference type="ChEBI" id="CHEBI:37565"/>
        <label>2</label>
    </ligand>
</feature>
<feature type="domain" description="EngA-type G" evidence="11">
    <location>
        <begin position="176"/>
        <end position="356"/>
    </location>
</feature>
<dbReference type="FunFam" id="3.30.300.20:FF:000004">
    <property type="entry name" value="GTPase Der"/>
    <property type="match status" value="1"/>
</dbReference>
<dbReference type="Gene3D" id="3.40.50.300">
    <property type="entry name" value="P-loop containing nucleotide triphosphate hydrolases"/>
    <property type="match status" value="2"/>
</dbReference>
<evidence type="ECO:0000256" key="10">
    <source>
        <dbReference type="RuleBase" id="RU004481"/>
    </source>
</evidence>
<dbReference type="InterPro" id="IPR032859">
    <property type="entry name" value="KH_dom-like"/>
</dbReference>
<dbReference type="PRINTS" id="PR00326">
    <property type="entry name" value="GTP1OBG"/>
</dbReference>
<dbReference type="InterPro" id="IPR005225">
    <property type="entry name" value="Small_GTP-bd"/>
</dbReference>
<dbReference type="Gene3D" id="3.30.300.20">
    <property type="match status" value="1"/>
</dbReference>
<dbReference type="NCBIfam" id="TIGR03594">
    <property type="entry name" value="GTPase_EngA"/>
    <property type="match status" value="1"/>
</dbReference>
<evidence type="ECO:0000313" key="12">
    <source>
        <dbReference type="EMBL" id="RXK48103.1"/>
    </source>
</evidence>
<dbReference type="HAMAP" id="MF_00195">
    <property type="entry name" value="GTPase_Der"/>
    <property type="match status" value="1"/>
</dbReference>
<gene>
    <name evidence="8" type="primary">der</name>
    <name evidence="12" type="ORF">ESB04_08620</name>
</gene>
<dbReference type="InterPro" id="IPR031166">
    <property type="entry name" value="G_ENGA"/>
</dbReference>
<evidence type="ECO:0000256" key="4">
    <source>
        <dbReference type="ARBA" id="ARBA00022737"/>
    </source>
</evidence>
<evidence type="ECO:0000256" key="7">
    <source>
        <dbReference type="ARBA" id="ARBA00032345"/>
    </source>
</evidence>
<organism evidence="12 13">
    <name type="scientific">Aquirufa rosea</name>
    <dbReference type="NCBI Taxonomy" id="2509241"/>
    <lineage>
        <taxon>Bacteria</taxon>
        <taxon>Pseudomonadati</taxon>
        <taxon>Bacteroidota</taxon>
        <taxon>Cytophagia</taxon>
        <taxon>Cytophagales</taxon>
        <taxon>Flectobacillaceae</taxon>
        <taxon>Aquirufa</taxon>
    </lineage>
</organism>
<keyword evidence="6 8" id="KW-0342">GTP-binding</keyword>
<feature type="domain" description="EngA-type G" evidence="11">
    <location>
        <begin position="3"/>
        <end position="167"/>
    </location>
</feature>
<name>A0A4Q1BYF0_9BACT</name>
<dbReference type="PANTHER" id="PTHR43834">
    <property type="entry name" value="GTPASE DER"/>
    <property type="match status" value="1"/>
</dbReference>
<feature type="binding site" evidence="8">
    <location>
        <begin position="182"/>
        <end position="189"/>
    </location>
    <ligand>
        <name>GTP</name>
        <dbReference type="ChEBI" id="CHEBI:37565"/>
        <label>2</label>
    </ligand>
</feature>
<dbReference type="GO" id="GO:0043022">
    <property type="term" value="F:ribosome binding"/>
    <property type="evidence" value="ECO:0007669"/>
    <property type="project" value="TreeGrafter"/>
</dbReference>
<evidence type="ECO:0000313" key="13">
    <source>
        <dbReference type="Proteomes" id="UP000289455"/>
    </source>
</evidence>
<dbReference type="FunFam" id="3.40.50.300:FF:000953">
    <property type="entry name" value="GTPase Der"/>
    <property type="match status" value="1"/>
</dbReference>
<keyword evidence="4 10" id="KW-0677">Repeat</keyword>
<feature type="binding site" evidence="8">
    <location>
        <begin position="119"/>
        <end position="122"/>
    </location>
    <ligand>
        <name>GTP</name>
        <dbReference type="ChEBI" id="CHEBI:37565"/>
        <label>1</label>
    </ligand>
</feature>
<dbReference type="CDD" id="cd01894">
    <property type="entry name" value="EngA1"/>
    <property type="match status" value="1"/>
</dbReference>
<keyword evidence="13" id="KW-1185">Reference proteome</keyword>
<dbReference type="FunFam" id="3.40.50.300:FF:000040">
    <property type="entry name" value="GTPase Der"/>
    <property type="match status" value="1"/>
</dbReference>
<keyword evidence="3 8" id="KW-0690">Ribosome biogenesis</keyword>
<comment type="caution">
    <text evidence="12">The sequence shown here is derived from an EMBL/GenBank/DDBJ whole genome shotgun (WGS) entry which is preliminary data.</text>
</comment>
<evidence type="ECO:0000256" key="5">
    <source>
        <dbReference type="ARBA" id="ARBA00022741"/>
    </source>
</evidence>
<feature type="binding site" evidence="8">
    <location>
        <begin position="9"/>
        <end position="16"/>
    </location>
    <ligand>
        <name>GTP</name>
        <dbReference type="ChEBI" id="CHEBI:37565"/>
        <label>1</label>
    </ligand>
</feature>
<accession>A0A4Q1BYF0</accession>
<dbReference type="NCBIfam" id="TIGR00231">
    <property type="entry name" value="small_GTP"/>
    <property type="match status" value="2"/>
</dbReference>
<dbReference type="InterPro" id="IPR006073">
    <property type="entry name" value="GTP-bd"/>
</dbReference>
<dbReference type="PANTHER" id="PTHR43834:SF6">
    <property type="entry name" value="GTPASE DER"/>
    <property type="match status" value="1"/>
</dbReference>
<keyword evidence="5 8" id="KW-0547">Nucleotide-binding</keyword>
<evidence type="ECO:0000256" key="6">
    <source>
        <dbReference type="ARBA" id="ARBA00023134"/>
    </source>
</evidence>
<dbReference type="SUPFAM" id="SSF52540">
    <property type="entry name" value="P-loop containing nucleoside triphosphate hydrolases"/>
    <property type="match status" value="2"/>
</dbReference>
<dbReference type="InterPro" id="IPR027417">
    <property type="entry name" value="P-loop_NTPase"/>
</dbReference>
<feature type="binding site" evidence="8">
    <location>
        <begin position="299"/>
        <end position="302"/>
    </location>
    <ligand>
        <name>GTP</name>
        <dbReference type="ChEBI" id="CHEBI:37565"/>
        <label>2</label>
    </ligand>
</feature>
<evidence type="ECO:0000256" key="9">
    <source>
        <dbReference type="PROSITE-ProRule" id="PRU01049"/>
    </source>
</evidence>
<evidence type="ECO:0000256" key="3">
    <source>
        <dbReference type="ARBA" id="ARBA00022517"/>
    </source>
</evidence>
<protein>
    <recommendedName>
        <fullName evidence="2 8">GTPase Der</fullName>
    </recommendedName>
    <alternativeName>
        <fullName evidence="7 8">GTP-binding protein EngA</fullName>
    </alternativeName>
</protein>
<dbReference type="Pfam" id="PF01926">
    <property type="entry name" value="MMR_HSR1"/>
    <property type="match status" value="2"/>
</dbReference>
<comment type="function">
    <text evidence="8 10">GTPase that plays an essential role in the late steps of ribosome biogenesis.</text>
</comment>
<dbReference type="PROSITE" id="PS51712">
    <property type="entry name" value="G_ENGA"/>
    <property type="match status" value="2"/>
</dbReference>
<dbReference type="GO" id="GO:0005525">
    <property type="term" value="F:GTP binding"/>
    <property type="evidence" value="ECO:0007669"/>
    <property type="project" value="UniProtKB-UniRule"/>
</dbReference>
<evidence type="ECO:0000256" key="8">
    <source>
        <dbReference type="HAMAP-Rule" id="MF_00195"/>
    </source>
</evidence>
<reference evidence="12 13" key="1">
    <citation type="submission" date="2019-01" db="EMBL/GenBank/DDBJ databases">
        <title>Cytophagaceae bacterium strain CAR-16.</title>
        <authorList>
            <person name="Chen W.-M."/>
        </authorList>
    </citation>
    <scope>NUCLEOTIDE SEQUENCE [LARGE SCALE GENOMIC DNA]</scope>
    <source>
        <strain evidence="12 13">CAR-16</strain>
    </source>
</reference>
<feature type="binding site" evidence="8">
    <location>
        <begin position="56"/>
        <end position="60"/>
    </location>
    <ligand>
        <name>GTP</name>
        <dbReference type="ChEBI" id="CHEBI:37565"/>
        <label>1</label>
    </ligand>
</feature>
<comment type="subunit">
    <text evidence="8">Associates with the 50S ribosomal subunit.</text>
</comment>
<sequence>MSNIVAIVGRPNVGKSTLFNRLIEQKKAIMDNVSGVTRDRHYGYGQWTGKFFTVIDTGGYVHGSEDMFEGAIREQVEMAMEEADVLLFVVDCQVGLTDLDKDFAKVLRKSKKPVIIVANKADTHDKALVASEFYELGLGDPYAIAAESGSGTGDMLDLMVSHFKEEGIENPEAGVPRVAILGRPNVGKSSFLNALLGRERSIVTNLAGTTRDAIQNRYTLYGKDFIITDTAGIRRKAKIDDNIEYYSVLRSIKAMEECDLAIILVDATTIDFNTGLEAQDMNIISMADKAKKGIVLMVNKWDLVAKDTNTAVKLENAIRERLAPINYMPIIFTSVMEKKRIFQVVEKMLEVYENRSQKISTSKLNDVMLEVINNYPPPAWKGKYIKIKYCTQVSTPYPTFIFFCNLPQYIKESYERYLENQMRKAFNLEGTPISLFFRKK</sequence>
<comment type="similarity">
    <text evidence="1 8 9 10">Belongs to the TRAFAC class TrmE-Era-EngA-EngB-Septin-like GTPase superfamily. EngA (Der) GTPase family.</text>
</comment>
<dbReference type="AlphaFoldDB" id="A0A4Q1BYF0"/>
<dbReference type="RefSeq" id="WP_129027341.1">
    <property type="nucleotide sequence ID" value="NZ_SDHY01000005.1"/>
</dbReference>
<evidence type="ECO:0000256" key="1">
    <source>
        <dbReference type="ARBA" id="ARBA00008279"/>
    </source>
</evidence>
<dbReference type="InterPro" id="IPR016484">
    <property type="entry name" value="GTPase_Der"/>
</dbReference>
<dbReference type="CDD" id="cd01895">
    <property type="entry name" value="EngA2"/>
    <property type="match status" value="1"/>
</dbReference>
<evidence type="ECO:0000259" key="11">
    <source>
        <dbReference type="PROSITE" id="PS51712"/>
    </source>
</evidence>
<dbReference type="OrthoDB" id="9805918at2"/>
<dbReference type="EMBL" id="SDHY01000005">
    <property type="protein sequence ID" value="RXK48103.1"/>
    <property type="molecule type" value="Genomic_DNA"/>
</dbReference>
<dbReference type="InterPro" id="IPR015946">
    <property type="entry name" value="KH_dom-like_a/b"/>
</dbReference>
<dbReference type="GO" id="GO:0042254">
    <property type="term" value="P:ribosome biogenesis"/>
    <property type="evidence" value="ECO:0007669"/>
    <property type="project" value="UniProtKB-KW"/>
</dbReference>
<dbReference type="PIRSF" id="PIRSF006485">
    <property type="entry name" value="GTP-binding_EngA"/>
    <property type="match status" value="1"/>
</dbReference>
<proteinExistence type="inferred from homology"/>